<dbReference type="InterPro" id="IPR019412">
    <property type="entry name" value="IML2/TPR_39"/>
</dbReference>
<accession>A0A7R9MQ30</accession>
<evidence type="ECO:0000313" key="2">
    <source>
        <dbReference type="Proteomes" id="UP000728032"/>
    </source>
</evidence>
<sequence length="133" mass="15132">MSCRLSSNCQTIEESIRLVNEALDNAIESNGLETGIQMLEPYVHNSLYHSAFRSILIILKAGLTLKKDDLERATQSTEQTAKLSTKLRRTGFFNNLFKFFKTPNYNKYTDMEVHAELIYAKFLGMSAILCALE</sequence>
<dbReference type="OrthoDB" id="6490153at2759"/>
<dbReference type="PANTHER" id="PTHR31859">
    <property type="entry name" value="TETRATRICOPEPTIDE REPEAT PROTEIN 39 FAMILY MEMBER"/>
    <property type="match status" value="1"/>
</dbReference>
<name>A0A7R9MQ30_9ACAR</name>
<proteinExistence type="predicted"/>
<gene>
    <name evidence="1" type="ORF">ONB1V03_LOCUS20975</name>
</gene>
<dbReference type="Pfam" id="PF10300">
    <property type="entry name" value="Iml2-TPR_39"/>
    <property type="match status" value="1"/>
</dbReference>
<reference evidence="1" key="1">
    <citation type="submission" date="2020-11" db="EMBL/GenBank/DDBJ databases">
        <authorList>
            <person name="Tran Van P."/>
        </authorList>
    </citation>
    <scope>NUCLEOTIDE SEQUENCE</scope>
</reference>
<dbReference type="EMBL" id="CAJPVJ010038225">
    <property type="protein sequence ID" value="CAG2181554.1"/>
    <property type="molecule type" value="Genomic_DNA"/>
</dbReference>
<dbReference type="Proteomes" id="UP000728032">
    <property type="component" value="Unassembled WGS sequence"/>
</dbReference>
<dbReference type="PANTHER" id="PTHR31859:SF1">
    <property type="entry name" value="TETRATRICOPEPTIDE REPEAT PROTEIN 39C"/>
    <property type="match status" value="1"/>
</dbReference>
<organism evidence="1">
    <name type="scientific">Oppiella nova</name>
    <dbReference type="NCBI Taxonomy" id="334625"/>
    <lineage>
        <taxon>Eukaryota</taxon>
        <taxon>Metazoa</taxon>
        <taxon>Ecdysozoa</taxon>
        <taxon>Arthropoda</taxon>
        <taxon>Chelicerata</taxon>
        <taxon>Arachnida</taxon>
        <taxon>Acari</taxon>
        <taxon>Acariformes</taxon>
        <taxon>Sarcoptiformes</taxon>
        <taxon>Oribatida</taxon>
        <taxon>Brachypylina</taxon>
        <taxon>Oppioidea</taxon>
        <taxon>Oppiidae</taxon>
        <taxon>Oppiella</taxon>
    </lineage>
</organism>
<dbReference type="EMBL" id="OC953050">
    <property type="protein sequence ID" value="CAD7664417.1"/>
    <property type="molecule type" value="Genomic_DNA"/>
</dbReference>
<keyword evidence="2" id="KW-1185">Reference proteome</keyword>
<feature type="non-terminal residue" evidence="1">
    <location>
        <position position="1"/>
    </location>
</feature>
<protein>
    <submittedName>
        <fullName evidence="1">Uncharacterized protein</fullName>
    </submittedName>
</protein>
<dbReference type="AlphaFoldDB" id="A0A7R9MQ30"/>
<evidence type="ECO:0000313" key="1">
    <source>
        <dbReference type="EMBL" id="CAD7664417.1"/>
    </source>
</evidence>